<keyword evidence="2" id="KW-1185">Reference proteome</keyword>
<proteinExistence type="predicted"/>
<organism evidence="1 2">
    <name type="scientific">Pilimelia terevasa</name>
    <dbReference type="NCBI Taxonomy" id="53372"/>
    <lineage>
        <taxon>Bacteria</taxon>
        <taxon>Bacillati</taxon>
        <taxon>Actinomycetota</taxon>
        <taxon>Actinomycetes</taxon>
        <taxon>Micromonosporales</taxon>
        <taxon>Micromonosporaceae</taxon>
        <taxon>Pilimelia</taxon>
    </lineage>
</organism>
<gene>
    <name evidence="1" type="ORF">GCM10010124_13980</name>
</gene>
<comment type="caution">
    <text evidence="1">The sequence shown here is derived from an EMBL/GenBank/DDBJ whole genome shotgun (WGS) entry which is preliminary data.</text>
</comment>
<reference evidence="1" key="1">
    <citation type="journal article" date="2014" name="Int. J. Syst. Evol. Microbiol.">
        <title>Complete genome sequence of Corynebacterium casei LMG S-19264T (=DSM 44701T), isolated from a smear-ripened cheese.</title>
        <authorList>
            <consortium name="US DOE Joint Genome Institute (JGI-PGF)"/>
            <person name="Walter F."/>
            <person name="Albersmeier A."/>
            <person name="Kalinowski J."/>
            <person name="Ruckert C."/>
        </authorList>
    </citation>
    <scope>NUCLEOTIDE SEQUENCE</scope>
    <source>
        <strain evidence="1">JCM 3091</strain>
    </source>
</reference>
<evidence type="ECO:0000313" key="1">
    <source>
        <dbReference type="EMBL" id="GGK22663.1"/>
    </source>
</evidence>
<accession>A0A8J3BHW3</accession>
<dbReference type="EMBL" id="BMQC01000003">
    <property type="protein sequence ID" value="GGK22663.1"/>
    <property type="molecule type" value="Genomic_DNA"/>
</dbReference>
<protein>
    <submittedName>
        <fullName evidence="1">Uncharacterized protein</fullName>
    </submittedName>
</protein>
<reference evidence="1" key="2">
    <citation type="submission" date="2020-09" db="EMBL/GenBank/DDBJ databases">
        <authorList>
            <person name="Sun Q."/>
            <person name="Ohkuma M."/>
        </authorList>
    </citation>
    <scope>NUCLEOTIDE SEQUENCE</scope>
    <source>
        <strain evidence="1">JCM 3091</strain>
    </source>
</reference>
<name>A0A8J3BHW3_9ACTN</name>
<evidence type="ECO:0000313" key="2">
    <source>
        <dbReference type="Proteomes" id="UP000662200"/>
    </source>
</evidence>
<dbReference type="AlphaFoldDB" id="A0A8J3BHW3"/>
<sequence>MRSQSAGTAVIARFAQVRADLAVRYGAQSQAVTFLLYEELVSMRRLLADDSRCAVVARRVGELGPAIQSRFDTAGVLGAERVLHRTVATGPTVIEFDRDHFERAYRARLGASGRRAVAVTDRAAALRVLRLGASYLYVVDEEGVLLVWPEPRDVADLTFGWAPGGPRPADRVVHPMLVPERLRATAAGELVVVGSPRCVFVVANLKSGHFRPGSECAAQVRSAAMRALRIDDPAGIDVFTLPQATAA</sequence>
<dbReference type="Proteomes" id="UP000662200">
    <property type="component" value="Unassembled WGS sequence"/>
</dbReference>